<evidence type="ECO:0000256" key="6">
    <source>
        <dbReference type="SAM" id="Phobius"/>
    </source>
</evidence>
<protein>
    <submittedName>
        <fullName evidence="8">D-amino-acid oxidase</fullName>
    </submittedName>
</protein>
<dbReference type="AlphaFoldDB" id="N4TN21"/>
<dbReference type="Gene3D" id="3.40.50.720">
    <property type="entry name" value="NAD(P)-binding Rossmann-like Domain"/>
    <property type="match status" value="1"/>
</dbReference>
<dbReference type="SUPFAM" id="SSF54373">
    <property type="entry name" value="FAD-linked reductases, C-terminal domain"/>
    <property type="match status" value="1"/>
</dbReference>
<dbReference type="Gene3D" id="3.30.9.10">
    <property type="entry name" value="D-Amino Acid Oxidase, subunit A, domain 2"/>
    <property type="match status" value="1"/>
</dbReference>
<dbReference type="SUPFAM" id="SSF103473">
    <property type="entry name" value="MFS general substrate transporter"/>
    <property type="match status" value="1"/>
</dbReference>
<dbReference type="GO" id="GO:0071949">
    <property type="term" value="F:FAD binding"/>
    <property type="evidence" value="ECO:0007669"/>
    <property type="project" value="InterPro"/>
</dbReference>
<keyword evidence="6" id="KW-1133">Transmembrane helix</keyword>
<organism evidence="8 9">
    <name type="scientific">Fusarium oxysporum f. sp. cubense (strain race 1)</name>
    <name type="common">Panama disease fungus</name>
    <dbReference type="NCBI Taxonomy" id="1229664"/>
    <lineage>
        <taxon>Eukaryota</taxon>
        <taxon>Fungi</taxon>
        <taxon>Dikarya</taxon>
        <taxon>Ascomycota</taxon>
        <taxon>Pezizomycotina</taxon>
        <taxon>Sordariomycetes</taxon>
        <taxon>Hypocreomycetidae</taxon>
        <taxon>Hypocreales</taxon>
        <taxon>Nectriaceae</taxon>
        <taxon>Fusarium</taxon>
        <taxon>Fusarium oxysporum species complex</taxon>
    </lineage>
</organism>
<keyword evidence="5" id="KW-0560">Oxidoreductase</keyword>
<keyword evidence="6" id="KW-0812">Transmembrane</keyword>
<dbReference type="GO" id="GO:0019478">
    <property type="term" value="P:D-amino acid catabolic process"/>
    <property type="evidence" value="ECO:0007669"/>
    <property type="project" value="TreeGrafter"/>
</dbReference>
<reference evidence="9" key="2">
    <citation type="journal article" date="2014" name="PLoS ONE">
        <title>Genome and Transcriptome Analysis of the Fungal Pathogen Fusarium oxysporum f. sp. cubense Causing Banana Vascular Wilt Disease.</title>
        <authorList>
            <person name="Guo L."/>
            <person name="Han L."/>
            <person name="Yang L."/>
            <person name="Zeng H."/>
            <person name="Fan D."/>
            <person name="Zhu Y."/>
            <person name="Feng Y."/>
            <person name="Wang G."/>
            <person name="Peng C."/>
            <person name="Jiang X."/>
            <person name="Zhou D."/>
            <person name="Ni P."/>
            <person name="Liang C."/>
            <person name="Liu L."/>
            <person name="Wang J."/>
            <person name="Mao C."/>
            <person name="Fang X."/>
            <person name="Peng M."/>
            <person name="Huang J."/>
        </authorList>
    </citation>
    <scope>NUCLEOTIDE SEQUENCE [LARGE SCALE GENOMIC DNA]</scope>
    <source>
        <strain evidence="9">race 1</strain>
    </source>
</reference>
<dbReference type="PANTHER" id="PTHR11530:SF11">
    <property type="entry name" value="D-ASPARTATE OXIDASE"/>
    <property type="match status" value="1"/>
</dbReference>
<keyword evidence="3" id="KW-0285">Flavoprotein</keyword>
<evidence type="ECO:0000256" key="2">
    <source>
        <dbReference type="ARBA" id="ARBA00006730"/>
    </source>
</evidence>
<keyword evidence="4" id="KW-0274">FAD</keyword>
<dbReference type="InterPro" id="IPR006076">
    <property type="entry name" value="FAD-dep_OxRdtase"/>
</dbReference>
<gene>
    <name evidence="8" type="ORF">FOC1_g10004371</name>
</gene>
<evidence type="ECO:0000313" key="9">
    <source>
        <dbReference type="Proteomes" id="UP000016928"/>
    </source>
</evidence>
<dbReference type="SUPFAM" id="SSF51971">
    <property type="entry name" value="Nucleotide-binding domain"/>
    <property type="match status" value="1"/>
</dbReference>
<comment type="similarity">
    <text evidence="2">Belongs to the DAMOX/DASOX family.</text>
</comment>
<feature type="transmembrane region" description="Helical" evidence="6">
    <location>
        <begin position="45"/>
        <end position="63"/>
    </location>
</feature>
<evidence type="ECO:0000256" key="4">
    <source>
        <dbReference type="ARBA" id="ARBA00022827"/>
    </source>
</evidence>
<dbReference type="Pfam" id="PF01266">
    <property type="entry name" value="DAO"/>
    <property type="match status" value="1"/>
</dbReference>
<comment type="cofactor">
    <cofactor evidence="1">
        <name>FAD</name>
        <dbReference type="ChEBI" id="CHEBI:57692"/>
    </cofactor>
</comment>
<evidence type="ECO:0000256" key="3">
    <source>
        <dbReference type="ARBA" id="ARBA00022630"/>
    </source>
</evidence>
<keyword evidence="6" id="KW-0472">Membrane</keyword>
<dbReference type="GO" id="GO:0003884">
    <property type="term" value="F:D-amino-acid oxidase activity"/>
    <property type="evidence" value="ECO:0007669"/>
    <property type="project" value="InterPro"/>
</dbReference>
<dbReference type="InterPro" id="IPR036259">
    <property type="entry name" value="MFS_trans_sf"/>
</dbReference>
<accession>N4TN21</accession>
<reference evidence="9" key="1">
    <citation type="submission" date="2012-09" db="EMBL/GenBank/DDBJ databases">
        <title>Genome sequencing and comparative transcriptomics of race 1 and race 4 of banana pathogen: Fusarium oxysporum f. sp. cubense.</title>
        <authorList>
            <person name="Fang X."/>
            <person name="Huang J."/>
        </authorList>
    </citation>
    <scope>NUCLEOTIDE SEQUENCE [LARGE SCALE GENOMIC DNA]</scope>
    <source>
        <strain evidence="9">race 1</strain>
    </source>
</reference>
<dbReference type="GO" id="GO:0005737">
    <property type="term" value="C:cytoplasm"/>
    <property type="evidence" value="ECO:0007669"/>
    <property type="project" value="TreeGrafter"/>
</dbReference>
<sequence length="461" mass="51834">MSSNLRRARPQQCVIHFDAWPKAKASVLRELPVQVRYKPAEAADLLVVMTTQASFFTIPPYNFTPAQMGLMYIPLMIGSFMGVFIGGALADWLLIHMVRKSDGIHEPEIVQLSNFVRNVGGGALTFCIQQWINATIAAQLSRIHDITVIAKNLPGDDPTLEWASPWAGANFVAGYCSSPRDRKMQRDTFIELWRLANRFPESSVKRIPMEEFFDEERTEDDLWFKDFVPDVRNSEKEELPEGAKGGITYTTIVLNPNIFLPWMRSTLERSGVRFMRLDLHALSDARHLGHDVLINAAGLGPRHLVDVKDPDMLFLKGQIILVKSDYKKCLMRDDGKDYTYVIPRLDGTVIMGGIRDPDIRFSFAMALSPDVFQITRRVNKSLPAHFSADPADHDIVGHNVGIRPYRSTGMRIEKQIKDGQNIVYAYGLGITGGGYIFGFGVAQEVVKLVNELLYPAGKAYL</sequence>
<dbReference type="Proteomes" id="UP000016928">
    <property type="component" value="Unassembled WGS sequence"/>
</dbReference>
<dbReference type="InterPro" id="IPR023209">
    <property type="entry name" value="DAO"/>
</dbReference>
<proteinExistence type="inferred from homology"/>
<evidence type="ECO:0000256" key="1">
    <source>
        <dbReference type="ARBA" id="ARBA00001974"/>
    </source>
</evidence>
<dbReference type="STRING" id="1229664.N4TN21"/>
<name>N4TN21_FUSC1</name>
<dbReference type="EMBL" id="KB730531">
    <property type="protein sequence ID" value="ENH64104.1"/>
    <property type="molecule type" value="Genomic_DNA"/>
</dbReference>
<evidence type="ECO:0000259" key="7">
    <source>
        <dbReference type="Pfam" id="PF01266"/>
    </source>
</evidence>
<dbReference type="VEuPathDB" id="FungiDB:FOC1_g10004371"/>
<dbReference type="PANTHER" id="PTHR11530">
    <property type="entry name" value="D-AMINO ACID OXIDASE"/>
    <property type="match status" value="1"/>
</dbReference>
<evidence type="ECO:0000256" key="5">
    <source>
        <dbReference type="ARBA" id="ARBA00023002"/>
    </source>
</evidence>
<dbReference type="OrthoDB" id="2015447at2759"/>
<evidence type="ECO:0000313" key="8">
    <source>
        <dbReference type="EMBL" id="ENH64104.1"/>
    </source>
</evidence>
<feature type="domain" description="FAD dependent oxidoreductase" evidence="7">
    <location>
        <begin position="134"/>
        <end position="447"/>
    </location>
</feature>
<dbReference type="HOGENOM" id="CLU_530007_0_0_1"/>
<dbReference type="OMA" id="NIFLPWM"/>
<feature type="transmembrane region" description="Helical" evidence="6">
    <location>
        <begin position="69"/>
        <end position="95"/>
    </location>
</feature>